<feature type="region of interest" description="Disordered" evidence="5">
    <location>
        <begin position="107"/>
        <end position="126"/>
    </location>
</feature>
<evidence type="ECO:0000256" key="2">
    <source>
        <dbReference type="ARBA" id="ARBA00023125"/>
    </source>
</evidence>
<gene>
    <name evidence="7" type="ORF">RF11_15406</name>
</gene>
<dbReference type="SUPFAM" id="SSF47095">
    <property type="entry name" value="HMG-box"/>
    <property type="match status" value="1"/>
</dbReference>
<sequence length="308" mass="35517">MNNAGETQDPDHGEEFQEKLIVKNNKDPPEEYKQEEEYVRRPMNAFMVWSRSERRKLALKYPNMLNCEISKLLGAEWSKMSENEKKPYILESKKLRTIHSQKYPEYSYRPRRKKRKADHATNTNNGNINGTVGPGLCYPMEVYDSSSGNYFGYYYDQYSSPSYIQPIDTQTTCPNSLNFMPANYNRTDKTQSYYPQQQYQSTFPNYLDSYKILTPYSLNDTTSTLNCGNFYSNYPYVHSTLLNNESADKNSTGYHCRTTGNIYTDMNNMTTETATTESGNAIPNVSQMPKLFVPPTTAVSLPQIKGFT</sequence>
<evidence type="ECO:0000256" key="1">
    <source>
        <dbReference type="ARBA" id="ARBA00004123"/>
    </source>
</evidence>
<dbReference type="PANTHER" id="PTHR10270:SF324">
    <property type="entry name" value="SOX DOMAIN-CONTAINING PROTEIN DICHAETE-RELATED"/>
    <property type="match status" value="1"/>
</dbReference>
<keyword evidence="2 4" id="KW-0238">DNA-binding</keyword>
<dbReference type="GO" id="GO:0005634">
    <property type="term" value="C:nucleus"/>
    <property type="evidence" value="ECO:0007669"/>
    <property type="project" value="UniProtKB-SubCell"/>
</dbReference>
<organism evidence="7 8">
    <name type="scientific">Thelohanellus kitauei</name>
    <name type="common">Myxosporean</name>
    <dbReference type="NCBI Taxonomy" id="669202"/>
    <lineage>
        <taxon>Eukaryota</taxon>
        <taxon>Metazoa</taxon>
        <taxon>Cnidaria</taxon>
        <taxon>Myxozoa</taxon>
        <taxon>Myxosporea</taxon>
        <taxon>Bivalvulida</taxon>
        <taxon>Platysporina</taxon>
        <taxon>Myxobolidae</taxon>
        <taxon>Thelohanellus</taxon>
    </lineage>
</organism>
<evidence type="ECO:0000256" key="5">
    <source>
        <dbReference type="SAM" id="MobiDB-lite"/>
    </source>
</evidence>
<dbReference type="AlphaFoldDB" id="A0A0C2N6F9"/>
<dbReference type="InterPro" id="IPR009071">
    <property type="entry name" value="HMG_box_dom"/>
</dbReference>
<dbReference type="Pfam" id="PF00505">
    <property type="entry name" value="HMG_box"/>
    <property type="match status" value="1"/>
</dbReference>
<feature type="region of interest" description="Disordered" evidence="5">
    <location>
        <begin position="1"/>
        <end position="33"/>
    </location>
</feature>
<comment type="caution">
    <text evidence="7">The sequence shown here is derived from an EMBL/GenBank/DDBJ whole genome shotgun (WGS) entry which is preliminary data.</text>
</comment>
<name>A0A0C2N6F9_THEKT</name>
<dbReference type="GO" id="GO:0001228">
    <property type="term" value="F:DNA-binding transcription activator activity, RNA polymerase II-specific"/>
    <property type="evidence" value="ECO:0007669"/>
    <property type="project" value="TreeGrafter"/>
</dbReference>
<keyword evidence="3 4" id="KW-0539">Nucleus</keyword>
<dbReference type="OrthoDB" id="6247875at2759"/>
<dbReference type="InterPro" id="IPR050140">
    <property type="entry name" value="SRY-related_HMG-box_TF-like"/>
</dbReference>
<dbReference type="GO" id="GO:0000978">
    <property type="term" value="F:RNA polymerase II cis-regulatory region sequence-specific DNA binding"/>
    <property type="evidence" value="ECO:0007669"/>
    <property type="project" value="TreeGrafter"/>
</dbReference>
<evidence type="ECO:0000313" key="7">
    <source>
        <dbReference type="EMBL" id="KII69502.1"/>
    </source>
</evidence>
<dbReference type="GO" id="GO:0000122">
    <property type="term" value="P:negative regulation of transcription by RNA polymerase II"/>
    <property type="evidence" value="ECO:0007669"/>
    <property type="project" value="TreeGrafter"/>
</dbReference>
<proteinExistence type="predicted"/>
<feature type="DNA-binding region" description="HMG box" evidence="4">
    <location>
        <begin position="39"/>
        <end position="107"/>
    </location>
</feature>
<evidence type="ECO:0000259" key="6">
    <source>
        <dbReference type="PROSITE" id="PS50118"/>
    </source>
</evidence>
<protein>
    <submittedName>
        <fullName evidence="7">Transcription factor Sox-2</fullName>
    </submittedName>
</protein>
<dbReference type="Proteomes" id="UP000031668">
    <property type="component" value="Unassembled WGS sequence"/>
</dbReference>
<dbReference type="EMBL" id="JWZT01002401">
    <property type="protein sequence ID" value="KII69502.1"/>
    <property type="molecule type" value="Genomic_DNA"/>
</dbReference>
<dbReference type="FunFam" id="1.10.30.10:FF:000002">
    <property type="entry name" value="transcription factor Sox-2"/>
    <property type="match status" value="1"/>
</dbReference>
<feature type="compositionally biased region" description="Basic and acidic residues" evidence="5">
    <location>
        <begin position="9"/>
        <end position="33"/>
    </location>
</feature>
<dbReference type="PROSITE" id="PS50118">
    <property type="entry name" value="HMG_BOX_2"/>
    <property type="match status" value="1"/>
</dbReference>
<comment type="subcellular location">
    <subcellularLocation>
        <location evidence="1">Nucleus</location>
    </subcellularLocation>
</comment>
<dbReference type="GO" id="GO:0030182">
    <property type="term" value="P:neuron differentiation"/>
    <property type="evidence" value="ECO:0007669"/>
    <property type="project" value="TreeGrafter"/>
</dbReference>
<evidence type="ECO:0000256" key="4">
    <source>
        <dbReference type="PROSITE-ProRule" id="PRU00267"/>
    </source>
</evidence>
<keyword evidence="8" id="KW-1185">Reference proteome</keyword>
<dbReference type="CDD" id="cd22028">
    <property type="entry name" value="HMG-box_SoxA_SoxB_SoxG"/>
    <property type="match status" value="1"/>
</dbReference>
<accession>A0A0C2N6F9</accession>
<dbReference type="SMART" id="SM00398">
    <property type="entry name" value="HMG"/>
    <property type="match status" value="1"/>
</dbReference>
<evidence type="ECO:0000313" key="8">
    <source>
        <dbReference type="Proteomes" id="UP000031668"/>
    </source>
</evidence>
<dbReference type="PANTHER" id="PTHR10270">
    <property type="entry name" value="SOX TRANSCRIPTION FACTOR"/>
    <property type="match status" value="1"/>
</dbReference>
<evidence type="ECO:0000256" key="3">
    <source>
        <dbReference type="ARBA" id="ARBA00023242"/>
    </source>
</evidence>
<feature type="domain" description="HMG box" evidence="6">
    <location>
        <begin position="39"/>
        <end position="107"/>
    </location>
</feature>
<dbReference type="InterPro" id="IPR036910">
    <property type="entry name" value="HMG_box_dom_sf"/>
</dbReference>
<dbReference type="Gene3D" id="1.10.30.10">
    <property type="entry name" value="High mobility group box domain"/>
    <property type="match status" value="1"/>
</dbReference>
<reference evidence="7 8" key="1">
    <citation type="journal article" date="2014" name="Genome Biol. Evol.">
        <title>The genome of the myxosporean Thelohanellus kitauei shows adaptations to nutrient acquisition within its fish host.</title>
        <authorList>
            <person name="Yang Y."/>
            <person name="Xiong J."/>
            <person name="Zhou Z."/>
            <person name="Huo F."/>
            <person name="Miao W."/>
            <person name="Ran C."/>
            <person name="Liu Y."/>
            <person name="Zhang J."/>
            <person name="Feng J."/>
            <person name="Wang M."/>
            <person name="Wang M."/>
            <person name="Wang L."/>
            <person name="Yao B."/>
        </authorList>
    </citation>
    <scope>NUCLEOTIDE SEQUENCE [LARGE SCALE GENOMIC DNA]</scope>
    <source>
        <strain evidence="7">Wuqing</strain>
    </source>
</reference>